<dbReference type="Proteomes" id="UP000289708">
    <property type="component" value="Unassembled WGS sequence"/>
</dbReference>
<name>A0A4Q0MK40_9HYPH</name>
<dbReference type="InterPro" id="IPR005496">
    <property type="entry name" value="Integral_membrane_TerC"/>
</dbReference>
<evidence type="ECO:0000256" key="3">
    <source>
        <dbReference type="ARBA" id="ARBA00022692"/>
    </source>
</evidence>
<keyword evidence="5 6" id="KW-0472">Membrane</keyword>
<evidence type="ECO:0000256" key="2">
    <source>
        <dbReference type="ARBA" id="ARBA00007511"/>
    </source>
</evidence>
<keyword evidence="3 6" id="KW-0812">Transmembrane</keyword>
<protein>
    <submittedName>
        <fullName evidence="7">TerC family protein</fullName>
    </submittedName>
</protein>
<dbReference type="OrthoDB" id="9807970at2"/>
<gene>
    <name evidence="7" type="ORF">EK403_08315</name>
</gene>
<evidence type="ECO:0000256" key="5">
    <source>
        <dbReference type="ARBA" id="ARBA00023136"/>
    </source>
</evidence>
<dbReference type="EMBL" id="RYFI01000006">
    <property type="protein sequence ID" value="RXF73960.1"/>
    <property type="molecule type" value="Genomic_DNA"/>
</dbReference>
<comment type="subcellular location">
    <subcellularLocation>
        <location evidence="1">Membrane</location>
        <topology evidence="1">Multi-pass membrane protein</topology>
    </subcellularLocation>
</comment>
<organism evidence="7 8">
    <name type="scientific">Hansschlegelia zhihuaiae</name>
    <dbReference type="NCBI Taxonomy" id="405005"/>
    <lineage>
        <taxon>Bacteria</taxon>
        <taxon>Pseudomonadati</taxon>
        <taxon>Pseudomonadota</taxon>
        <taxon>Alphaproteobacteria</taxon>
        <taxon>Hyphomicrobiales</taxon>
        <taxon>Methylopilaceae</taxon>
        <taxon>Hansschlegelia</taxon>
    </lineage>
</organism>
<proteinExistence type="inferred from homology"/>
<dbReference type="RefSeq" id="WP_128777032.1">
    <property type="nucleotide sequence ID" value="NZ_RYFI01000006.1"/>
</dbReference>
<evidence type="ECO:0000313" key="8">
    <source>
        <dbReference type="Proteomes" id="UP000289708"/>
    </source>
</evidence>
<dbReference type="PANTHER" id="PTHR30238:SF4">
    <property type="entry name" value="SLL1022 PROTEIN"/>
    <property type="match status" value="1"/>
</dbReference>
<comment type="similarity">
    <text evidence="2">Belongs to the TerC family.</text>
</comment>
<keyword evidence="4 6" id="KW-1133">Transmembrane helix</keyword>
<feature type="transmembrane region" description="Helical" evidence="6">
    <location>
        <begin position="141"/>
        <end position="163"/>
    </location>
</feature>
<feature type="transmembrane region" description="Helical" evidence="6">
    <location>
        <begin position="216"/>
        <end position="239"/>
    </location>
</feature>
<evidence type="ECO:0000256" key="6">
    <source>
        <dbReference type="SAM" id="Phobius"/>
    </source>
</evidence>
<feature type="transmembrane region" description="Helical" evidence="6">
    <location>
        <begin position="12"/>
        <end position="36"/>
    </location>
</feature>
<dbReference type="AlphaFoldDB" id="A0A4Q0MK40"/>
<dbReference type="GO" id="GO:0016020">
    <property type="term" value="C:membrane"/>
    <property type="evidence" value="ECO:0007669"/>
    <property type="project" value="UniProtKB-SubCell"/>
</dbReference>
<dbReference type="Pfam" id="PF03741">
    <property type="entry name" value="TerC"/>
    <property type="match status" value="1"/>
</dbReference>
<evidence type="ECO:0000256" key="1">
    <source>
        <dbReference type="ARBA" id="ARBA00004141"/>
    </source>
</evidence>
<dbReference type="NCBIfam" id="TIGR03717">
    <property type="entry name" value="R_switched_YjbE"/>
    <property type="match status" value="1"/>
</dbReference>
<feature type="transmembrane region" description="Helical" evidence="6">
    <location>
        <begin position="48"/>
        <end position="70"/>
    </location>
</feature>
<comment type="caution">
    <text evidence="7">The sequence shown here is derived from an EMBL/GenBank/DDBJ whole genome shotgun (WGS) entry which is preliminary data.</text>
</comment>
<sequence length="255" mass="27472">MEFSFAFDQPAFWVSLMQIIWIDLLLSGDNAVVIALACRKLPQDQRKVGILLGAGAAVGLRIIFAFFITFLLGVPFLKIAGGLLLFWIAVKLATDEQEEHEDVAASENLWGAVRTIAIADAVMSLDNVVAIAAAAKGHPELFIFGLLLTIPLIIAGSTLLSAILQKYPFLIWLGAALLGWIAGEMIVDDVLVIGWLQSFDPAYVMADPETQGQFTAVGWLHYAAAALGAAIVIAIAFVLKRRKHATVEGTIRDAS</sequence>
<accession>A0A4Q0MK40</accession>
<keyword evidence="8" id="KW-1185">Reference proteome</keyword>
<evidence type="ECO:0000256" key="4">
    <source>
        <dbReference type="ARBA" id="ARBA00022989"/>
    </source>
</evidence>
<dbReference type="InterPro" id="IPR022301">
    <property type="entry name" value="Integral_membrane_YjbE"/>
</dbReference>
<reference evidence="7 8" key="1">
    <citation type="submission" date="2018-12" db="EMBL/GenBank/DDBJ databases">
        <title>bacterium Hansschlegelia zhihuaiae S113.</title>
        <authorList>
            <person name="He J."/>
        </authorList>
    </citation>
    <scope>NUCLEOTIDE SEQUENCE [LARGE SCALE GENOMIC DNA]</scope>
    <source>
        <strain evidence="7 8">S 113</strain>
    </source>
</reference>
<dbReference type="PANTHER" id="PTHR30238">
    <property type="entry name" value="MEMBRANE BOUND PREDICTED REDOX MODULATOR"/>
    <property type="match status" value="1"/>
</dbReference>
<feature type="transmembrane region" description="Helical" evidence="6">
    <location>
        <begin position="170"/>
        <end position="196"/>
    </location>
</feature>
<evidence type="ECO:0000313" key="7">
    <source>
        <dbReference type="EMBL" id="RXF73960.1"/>
    </source>
</evidence>